<sequence>MEPVIFTLLGLGLAGIMVVIRRRFAEFYGQTPDDYTDGFPHFELRKHLNGQMVCEGAIFGPLGRVTSTFVADFDIEWTGNTGVMSEKFRYNDGSRQDREWVITLGEEGAFTTQASDVPAGGRGIQTGLAAQMRYVIHLPESSGGHKLNTVDWMYLTPDGAIVNRSQFRKYGFKVAELVATIRPKEA</sequence>
<dbReference type="Proteomes" id="UP000198977">
    <property type="component" value="Unassembled WGS sequence"/>
</dbReference>
<keyword evidence="2" id="KW-1185">Reference proteome</keyword>
<gene>
    <name evidence="1" type="ORF">SAMN04488523_10333</name>
</gene>
<reference evidence="1 2" key="1">
    <citation type="submission" date="2016-10" db="EMBL/GenBank/DDBJ databases">
        <authorList>
            <person name="de Groot N.N."/>
        </authorList>
    </citation>
    <scope>NUCLEOTIDE SEQUENCE [LARGE SCALE GENOMIC DNA]</scope>
    <source>
        <strain evidence="1 2">DSM 11443</strain>
    </source>
</reference>
<dbReference type="OrthoDB" id="5296954at2"/>
<organism evidence="1 2">
    <name type="scientific">Sulfitobacter brevis</name>
    <dbReference type="NCBI Taxonomy" id="74348"/>
    <lineage>
        <taxon>Bacteria</taxon>
        <taxon>Pseudomonadati</taxon>
        <taxon>Pseudomonadota</taxon>
        <taxon>Alphaproteobacteria</taxon>
        <taxon>Rhodobacterales</taxon>
        <taxon>Roseobacteraceae</taxon>
        <taxon>Sulfitobacter</taxon>
    </lineage>
</organism>
<evidence type="ECO:0000313" key="1">
    <source>
        <dbReference type="EMBL" id="SFD83875.1"/>
    </source>
</evidence>
<name>A0A1I1VM53_9RHOB</name>
<accession>A0A1I1VM53</accession>
<dbReference type="STRING" id="74348.SAMN04488523_10333"/>
<dbReference type="AlphaFoldDB" id="A0A1I1VM53"/>
<proteinExistence type="predicted"/>
<dbReference type="InterPro" id="IPR024409">
    <property type="entry name" value="DUF3833"/>
</dbReference>
<dbReference type="RefSeq" id="WP_093922664.1">
    <property type="nucleotide sequence ID" value="NZ_FOMW01000003.1"/>
</dbReference>
<dbReference type="Pfam" id="PF12915">
    <property type="entry name" value="DUF3833"/>
    <property type="match status" value="1"/>
</dbReference>
<protein>
    <recommendedName>
        <fullName evidence="3">DUF3833 domain-containing protein</fullName>
    </recommendedName>
</protein>
<evidence type="ECO:0008006" key="3">
    <source>
        <dbReference type="Google" id="ProtNLM"/>
    </source>
</evidence>
<dbReference type="EMBL" id="FOMW01000003">
    <property type="protein sequence ID" value="SFD83875.1"/>
    <property type="molecule type" value="Genomic_DNA"/>
</dbReference>
<evidence type="ECO:0000313" key="2">
    <source>
        <dbReference type="Proteomes" id="UP000198977"/>
    </source>
</evidence>